<evidence type="ECO:0000313" key="4">
    <source>
        <dbReference type="EMBL" id="CAD7282727.1"/>
    </source>
</evidence>
<dbReference type="Pfam" id="PF00687">
    <property type="entry name" value="Ribosomal_L1"/>
    <property type="match status" value="1"/>
</dbReference>
<keyword evidence="5" id="KW-1185">Reference proteome</keyword>
<feature type="non-terminal residue" evidence="4">
    <location>
        <position position="1"/>
    </location>
</feature>
<dbReference type="Gene3D" id="3.40.50.790">
    <property type="match status" value="1"/>
</dbReference>
<comment type="similarity">
    <text evidence="1">Belongs to the universal ribosomal protein uL1 family.</text>
</comment>
<dbReference type="GO" id="GO:0005840">
    <property type="term" value="C:ribosome"/>
    <property type="evidence" value="ECO:0007669"/>
    <property type="project" value="UniProtKB-KW"/>
</dbReference>
<evidence type="ECO:0000256" key="1">
    <source>
        <dbReference type="ARBA" id="ARBA00010531"/>
    </source>
</evidence>
<evidence type="ECO:0000256" key="2">
    <source>
        <dbReference type="ARBA" id="ARBA00022980"/>
    </source>
</evidence>
<reference evidence="4" key="1">
    <citation type="submission" date="2020-11" db="EMBL/GenBank/DDBJ databases">
        <authorList>
            <person name="Tran Van P."/>
        </authorList>
    </citation>
    <scope>NUCLEOTIDE SEQUENCE</scope>
</reference>
<dbReference type="InterPro" id="IPR016095">
    <property type="entry name" value="Ribosomal_uL1_3-a/b-sand"/>
</dbReference>
<dbReference type="Proteomes" id="UP000678499">
    <property type="component" value="Unassembled WGS sequence"/>
</dbReference>
<accession>A0A7R9BYN9</accession>
<dbReference type="EMBL" id="CAJPEX010004233">
    <property type="protein sequence ID" value="CAG0922879.1"/>
    <property type="molecule type" value="Genomic_DNA"/>
</dbReference>
<proteinExistence type="inferred from homology"/>
<dbReference type="SUPFAM" id="SSF56808">
    <property type="entry name" value="Ribosomal protein L1"/>
    <property type="match status" value="1"/>
</dbReference>
<organism evidence="4">
    <name type="scientific">Notodromas monacha</name>
    <dbReference type="NCBI Taxonomy" id="399045"/>
    <lineage>
        <taxon>Eukaryota</taxon>
        <taxon>Metazoa</taxon>
        <taxon>Ecdysozoa</taxon>
        <taxon>Arthropoda</taxon>
        <taxon>Crustacea</taxon>
        <taxon>Oligostraca</taxon>
        <taxon>Ostracoda</taxon>
        <taxon>Podocopa</taxon>
        <taxon>Podocopida</taxon>
        <taxon>Cypridocopina</taxon>
        <taxon>Cypridoidea</taxon>
        <taxon>Cyprididae</taxon>
        <taxon>Notodromas</taxon>
    </lineage>
</organism>
<dbReference type="AlphaFoldDB" id="A0A7R9BYN9"/>
<dbReference type="EMBL" id="OA886270">
    <property type="protein sequence ID" value="CAD7282727.1"/>
    <property type="molecule type" value="Genomic_DNA"/>
</dbReference>
<dbReference type="PANTHER" id="PTHR36427">
    <property type="entry name" value="54S RIBOSOMAL PROTEIN L1, MITOCHONDRIAL"/>
    <property type="match status" value="1"/>
</dbReference>
<name>A0A7R9BYN9_9CRUS</name>
<evidence type="ECO:0000313" key="5">
    <source>
        <dbReference type="Proteomes" id="UP000678499"/>
    </source>
</evidence>
<keyword evidence="3" id="KW-0687">Ribonucleoprotein</keyword>
<sequence length="423" mass="48053">MNFLSQMCSWGPRVHGGMTNPVVPIVMQQRFAARKGTRERKRKLHKKKVIEKTDWVSPRERRAMMEMEMKGASARLRDKNNWPPVDDVFRQLYYKRIKWTEVSDATTFFRQYFHPTTRNEPNSLLSAYIELDLRLPKRSANAMQRYLDPFGDIVNLPVSFESPVTKERSVIAFAKSPEAQEAAVEGGAASSGGISLIKDVQSGERDLNDFAYFIAHPDIAIELASLRGVMKKKFPSTKNGALNADLKLAAMKFSRGLEYQVLKSNREPDLGVLNLPIGRLLLGDDEIEANLRTILNSILRFKPEDSKRVGALPITWPFINHVLIEIFAFFEIDYLNDTVELSPGQIMFAGLFMLGTAIANVFQWLPVNLSPVLGPFTGRRNGLFLLSKEDLAQAGDWAFVKSLPRILDSDFSRMTKNYWIFGR</sequence>
<dbReference type="Gene3D" id="3.30.190.20">
    <property type="match status" value="1"/>
</dbReference>
<dbReference type="GO" id="GO:1990904">
    <property type="term" value="C:ribonucleoprotein complex"/>
    <property type="evidence" value="ECO:0007669"/>
    <property type="project" value="UniProtKB-KW"/>
</dbReference>
<dbReference type="InterPro" id="IPR028364">
    <property type="entry name" value="Ribosomal_uL1/biogenesis"/>
</dbReference>
<dbReference type="InterPro" id="IPR023674">
    <property type="entry name" value="Ribosomal_uL1-like"/>
</dbReference>
<dbReference type="OrthoDB" id="1747252at2759"/>
<dbReference type="PANTHER" id="PTHR36427:SF3">
    <property type="entry name" value="LARGE RIBOSOMAL SUBUNIT PROTEIN UL1M"/>
    <property type="match status" value="1"/>
</dbReference>
<gene>
    <name evidence="4" type="ORF">NMOB1V02_LOCUS10348</name>
</gene>
<evidence type="ECO:0000256" key="3">
    <source>
        <dbReference type="ARBA" id="ARBA00023274"/>
    </source>
</evidence>
<protein>
    <submittedName>
        <fullName evidence="4">Uncharacterized protein</fullName>
    </submittedName>
</protein>
<keyword evidence="2" id="KW-0689">Ribosomal protein</keyword>